<dbReference type="Proteomes" id="UP000238350">
    <property type="component" value="Unassembled WGS sequence"/>
</dbReference>
<dbReference type="PANTHER" id="PTHR42801">
    <property type="entry name" value="THIOREDOXIN-DEPENDENT PEROXIDE REDUCTASE"/>
    <property type="match status" value="1"/>
</dbReference>
<comment type="subcellular location">
    <subcellularLocation>
        <location evidence="1">Nucleus</location>
    </subcellularLocation>
</comment>
<evidence type="ECO:0000256" key="8">
    <source>
        <dbReference type="ARBA" id="ARBA00023242"/>
    </source>
</evidence>
<dbReference type="GO" id="GO:0005737">
    <property type="term" value="C:cytoplasm"/>
    <property type="evidence" value="ECO:0007669"/>
    <property type="project" value="TreeGrafter"/>
</dbReference>
<feature type="domain" description="Thioredoxin" evidence="15">
    <location>
        <begin position="29"/>
        <end position="173"/>
    </location>
</feature>
<accession>A0A2T0FHN1</accession>
<evidence type="ECO:0000256" key="1">
    <source>
        <dbReference type="ARBA" id="ARBA00004123"/>
    </source>
</evidence>
<dbReference type="InterPro" id="IPR000866">
    <property type="entry name" value="AhpC/TSA"/>
</dbReference>
<dbReference type="CDD" id="cd03017">
    <property type="entry name" value="PRX_BCP"/>
    <property type="match status" value="1"/>
</dbReference>
<dbReference type="STRING" id="45607.A0A2T0FHN1"/>
<comment type="similarity">
    <text evidence="11">Belongs to the peroxiredoxin family. BCP/PrxQ subfamily.</text>
</comment>
<dbReference type="SUPFAM" id="SSF52833">
    <property type="entry name" value="Thioredoxin-like"/>
    <property type="match status" value="1"/>
</dbReference>
<dbReference type="GO" id="GO:0008379">
    <property type="term" value="F:thioredoxin peroxidase activity"/>
    <property type="evidence" value="ECO:0007669"/>
    <property type="project" value="TreeGrafter"/>
</dbReference>
<evidence type="ECO:0000256" key="12">
    <source>
        <dbReference type="ARBA" id="ARBA00049091"/>
    </source>
</evidence>
<evidence type="ECO:0000256" key="2">
    <source>
        <dbReference type="ARBA" id="ARBA00011245"/>
    </source>
</evidence>
<sequence length="264" mass="27963">MATTRKRSSEQASPSAKKAKAESNRSNAIAIGDQIPDVTIPDQDGKEVALRDIKGVLVLFSYPKASTPGCTRQTRGFGEHYAEFAKLNATVYGLSADSEKAQTTFKTKLGLPFGLLSDTKYELLGPLGGKKSPKGVIRSHWVFVDGKLVFAEHGVKPDASPVDTLEAVKSRTESEAESESKPVSESESKPGSESMPESDVEPKPESDAEPKPESNGEPKPESNAEPDAEPESEAKPEAKPDSVSDSGSTTEAEAESTGSEPAAI</sequence>
<dbReference type="PANTHER" id="PTHR42801:SF23">
    <property type="entry name" value="PEROXIREDOXIN DOT5"/>
    <property type="match status" value="1"/>
</dbReference>
<keyword evidence="4" id="KW-0575">Peroxidase</keyword>
<gene>
    <name evidence="16" type="ORF">B9G98_02128</name>
</gene>
<dbReference type="PROSITE" id="PS51352">
    <property type="entry name" value="THIOREDOXIN_2"/>
    <property type="match status" value="1"/>
</dbReference>
<comment type="subunit">
    <text evidence="2">Monomer.</text>
</comment>
<evidence type="ECO:0000256" key="14">
    <source>
        <dbReference type="SAM" id="MobiDB-lite"/>
    </source>
</evidence>
<evidence type="ECO:0000256" key="5">
    <source>
        <dbReference type="ARBA" id="ARBA00022862"/>
    </source>
</evidence>
<feature type="region of interest" description="Disordered" evidence="14">
    <location>
        <begin position="157"/>
        <end position="264"/>
    </location>
</feature>
<dbReference type="Gene3D" id="3.40.30.10">
    <property type="entry name" value="Glutaredoxin"/>
    <property type="match status" value="1"/>
</dbReference>
<evidence type="ECO:0000256" key="3">
    <source>
        <dbReference type="ARBA" id="ARBA00013017"/>
    </source>
</evidence>
<dbReference type="RefSeq" id="XP_024664453.1">
    <property type="nucleotide sequence ID" value="XM_024808685.1"/>
</dbReference>
<dbReference type="GO" id="GO:0045454">
    <property type="term" value="P:cell redox homeostasis"/>
    <property type="evidence" value="ECO:0007669"/>
    <property type="project" value="TreeGrafter"/>
</dbReference>
<feature type="compositionally biased region" description="Basic and acidic residues" evidence="14">
    <location>
        <begin position="232"/>
        <end position="242"/>
    </location>
</feature>
<evidence type="ECO:0000256" key="4">
    <source>
        <dbReference type="ARBA" id="ARBA00022559"/>
    </source>
</evidence>
<evidence type="ECO:0000313" key="17">
    <source>
        <dbReference type="Proteomes" id="UP000238350"/>
    </source>
</evidence>
<dbReference type="InterPro" id="IPR013766">
    <property type="entry name" value="Thioredoxin_domain"/>
</dbReference>
<keyword evidence="5" id="KW-0049">Antioxidant</keyword>
<keyword evidence="7" id="KW-1015">Disulfide bond</keyword>
<evidence type="ECO:0000256" key="10">
    <source>
        <dbReference type="ARBA" id="ARBA00032824"/>
    </source>
</evidence>
<dbReference type="GO" id="GO:0005634">
    <property type="term" value="C:nucleus"/>
    <property type="evidence" value="ECO:0007669"/>
    <property type="project" value="UniProtKB-SubCell"/>
</dbReference>
<keyword evidence="17" id="KW-1185">Reference proteome</keyword>
<dbReference type="InterPro" id="IPR036249">
    <property type="entry name" value="Thioredoxin-like_sf"/>
</dbReference>
<evidence type="ECO:0000256" key="13">
    <source>
        <dbReference type="ARBA" id="ARBA00077538"/>
    </source>
</evidence>
<evidence type="ECO:0000256" key="11">
    <source>
        <dbReference type="ARBA" id="ARBA00038489"/>
    </source>
</evidence>
<dbReference type="Pfam" id="PF00578">
    <property type="entry name" value="AhpC-TSA"/>
    <property type="match status" value="1"/>
</dbReference>
<keyword evidence="8" id="KW-0539">Nucleus</keyword>
<evidence type="ECO:0000313" key="16">
    <source>
        <dbReference type="EMBL" id="PRT54508.1"/>
    </source>
</evidence>
<evidence type="ECO:0000256" key="7">
    <source>
        <dbReference type="ARBA" id="ARBA00023157"/>
    </source>
</evidence>
<comment type="catalytic activity">
    <reaction evidence="12">
        <text>a hydroperoxide + [thioredoxin]-dithiol = an alcohol + [thioredoxin]-disulfide + H2O</text>
        <dbReference type="Rhea" id="RHEA:62620"/>
        <dbReference type="Rhea" id="RHEA-COMP:10698"/>
        <dbReference type="Rhea" id="RHEA-COMP:10700"/>
        <dbReference type="ChEBI" id="CHEBI:15377"/>
        <dbReference type="ChEBI" id="CHEBI:29950"/>
        <dbReference type="ChEBI" id="CHEBI:30879"/>
        <dbReference type="ChEBI" id="CHEBI:35924"/>
        <dbReference type="ChEBI" id="CHEBI:50058"/>
        <dbReference type="EC" id="1.11.1.24"/>
    </reaction>
</comment>
<evidence type="ECO:0000256" key="9">
    <source>
        <dbReference type="ARBA" id="ARBA00023284"/>
    </source>
</evidence>
<dbReference type="EC" id="1.11.1.24" evidence="3"/>
<organism evidence="16 17">
    <name type="scientific">Wickerhamiella sorbophila</name>
    <dbReference type="NCBI Taxonomy" id="45607"/>
    <lineage>
        <taxon>Eukaryota</taxon>
        <taxon>Fungi</taxon>
        <taxon>Dikarya</taxon>
        <taxon>Ascomycota</taxon>
        <taxon>Saccharomycotina</taxon>
        <taxon>Dipodascomycetes</taxon>
        <taxon>Dipodascales</taxon>
        <taxon>Trichomonascaceae</taxon>
        <taxon>Wickerhamiella</taxon>
    </lineage>
</organism>
<dbReference type="AlphaFoldDB" id="A0A2T0FHN1"/>
<dbReference type="FunFam" id="3.40.30.10:FF:000157">
    <property type="entry name" value="DOT5p Nuclear thiol peroxidase"/>
    <property type="match status" value="1"/>
</dbReference>
<name>A0A2T0FHN1_9ASCO</name>
<evidence type="ECO:0000256" key="6">
    <source>
        <dbReference type="ARBA" id="ARBA00023002"/>
    </source>
</evidence>
<protein>
    <recommendedName>
        <fullName evidence="3">thioredoxin-dependent peroxiredoxin</fullName>
        <ecNumber evidence="3">1.11.1.24</ecNumber>
    </recommendedName>
    <alternativeName>
        <fullName evidence="13">Nuclear thiol peroxidase</fullName>
    </alternativeName>
    <alternativeName>
        <fullName evidence="10">Thioredoxin peroxidase</fullName>
    </alternativeName>
</protein>
<feature type="compositionally biased region" description="Low complexity" evidence="14">
    <location>
        <begin position="246"/>
        <end position="264"/>
    </location>
</feature>
<dbReference type="InterPro" id="IPR050924">
    <property type="entry name" value="Peroxiredoxin_BCP/PrxQ"/>
</dbReference>
<dbReference type="GeneID" id="36515876"/>
<comment type="caution">
    <text evidence="16">The sequence shown here is derived from an EMBL/GenBank/DDBJ whole genome shotgun (WGS) entry which is preliminary data.</text>
</comment>
<dbReference type="OrthoDB" id="338622at2759"/>
<evidence type="ECO:0000259" key="15">
    <source>
        <dbReference type="PROSITE" id="PS51352"/>
    </source>
</evidence>
<feature type="compositionally biased region" description="Basic and acidic residues" evidence="14">
    <location>
        <begin position="200"/>
        <end position="222"/>
    </location>
</feature>
<keyword evidence="9" id="KW-0676">Redox-active center</keyword>
<feature type="compositionally biased region" description="Basic and acidic residues" evidence="14">
    <location>
        <begin position="166"/>
        <end position="190"/>
    </location>
</feature>
<dbReference type="GO" id="GO:0034599">
    <property type="term" value="P:cellular response to oxidative stress"/>
    <property type="evidence" value="ECO:0007669"/>
    <property type="project" value="TreeGrafter"/>
</dbReference>
<proteinExistence type="inferred from homology"/>
<feature type="region of interest" description="Disordered" evidence="14">
    <location>
        <begin position="1"/>
        <end position="32"/>
    </location>
</feature>
<reference evidence="16 17" key="1">
    <citation type="submission" date="2017-04" db="EMBL/GenBank/DDBJ databases">
        <title>Genome sequencing of [Candida] sorbophila.</title>
        <authorList>
            <person name="Ahn J.O."/>
        </authorList>
    </citation>
    <scope>NUCLEOTIDE SEQUENCE [LARGE SCALE GENOMIC DNA]</scope>
    <source>
        <strain evidence="16 17">DS02</strain>
    </source>
</reference>
<dbReference type="EMBL" id="NDIQ01000021">
    <property type="protein sequence ID" value="PRT54508.1"/>
    <property type="molecule type" value="Genomic_DNA"/>
</dbReference>
<keyword evidence="6" id="KW-0560">Oxidoreductase</keyword>